<evidence type="ECO:0000313" key="8">
    <source>
        <dbReference type="EMBL" id="MBC5621238.1"/>
    </source>
</evidence>
<keyword evidence="3" id="KW-0813">Transport</keyword>
<protein>
    <submittedName>
        <fullName evidence="8">TolC family protein</fullName>
    </submittedName>
</protein>
<keyword evidence="6" id="KW-0472">Membrane</keyword>
<dbReference type="InterPro" id="IPR003423">
    <property type="entry name" value="OMP_efflux"/>
</dbReference>
<keyword evidence="5" id="KW-0812">Transmembrane</keyword>
<evidence type="ECO:0000256" key="5">
    <source>
        <dbReference type="ARBA" id="ARBA00022692"/>
    </source>
</evidence>
<keyword evidence="7" id="KW-0998">Cell outer membrane</keyword>
<dbReference type="PANTHER" id="PTHR30026">
    <property type="entry name" value="OUTER MEMBRANE PROTEIN TOLC"/>
    <property type="match status" value="1"/>
</dbReference>
<evidence type="ECO:0000256" key="4">
    <source>
        <dbReference type="ARBA" id="ARBA00022452"/>
    </source>
</evidence>
<dbReference type="PANTHER" id="PTHR30026:SF20">
    <property type="entry name" value="OUTER MEMBRANE PROTEIN TOLC"/>
    <property type="match status" value="1"/>
</dbReference>
<evidence type="ECO:0000256" key="6">
    <source>
        <dbReference type="ARBA" id="ARBA00023136"/>
    </source>
</evidence>
<keyword evidence="4" id="KW-1134">Transmembrane beta strand</keyword>
<evidence type="ECO:0000256" key="7">
    <source>
        <dbReference type="ARBA" id="ARBA00023237"/>
    </source>
</evidence>
<comment type="subcellular location">
    <subcellularLocation>
        <location evidence="1">Cell outer membrane</location>
    </subcellularLocation>
</comment>
<evidence type="ECO:0000256" key="2">
    <source>
        <dbReference type="ARBA" id="ARBA00007613"/>
    </source>
</evidence>
<evidence type="ECO:0000256" key="1">
    <source>
        <dbReference type="ARBA" id="ARBA00004442"/>
    </source>
</evidence>
<gene>
    <name evidence="8" type="ORF">H8S64_09015</name>
</gene>
<comment type="caution">
    <text evidence="8">The sequence shown here is derived from an EMBL/GenBank/DDBJ whole genome shotgun (WGS) entry which is preliminary data.</text>
</comment>
<evidence type="ECO:0000313" key="9">
    <source>
        <dbReference type="Proteomes" id="UP000646484"/>
    </source>
</evidence>
<dbReference type="EMBL" id="JACOOH010000003">
    <property type="protein sequence ID" value="MBC5621238.1"/>
    <property type="molecule type" value="Genomic_DNA"/>
</dbReference>
<dbReference type="Proteomes" id="UP000646484">
    <property type="component" value="Unassembled WGS sequence"/>
</dbReference>
<accession>A0ABR7CZY4</accession>
<dbReference type="Gene3D" id="1.20.1600.10">
    <property type="entry name" value="Outer membrane efflux proteins (OEP)"/>
    <property type="match status" value="1"/>
</dbReference>
<reference evidence="8 9" key="1">
    <citation type="submission" date="2020-08" db="EMBL/GenBank/DDBJ databases">
        <title>Genome public.</title>
        <authorList>
            <person name="Liu C."/>
            <person name="Sun Q."/>
        </authorList>
    </citation>
    <scope>NUCLEOTIDE SEQUENCE [LARGE SCALE GENOMIC DNA]</scope>
    <source>
        <strain evidence="8 9">NSJ-56</strain>
    </source>
</reference>
<dbReference type="Pfam" id="PF02321">
    <property type="entry name" value="OEP"/>
    <property type="match status" value="2"/>
</dbReference>
<sequence length="421" mass="47356">MKKMLLIIGVLLVLAGAVTGQTLTVEQYRAKVLEYNQDIKQAKEAVNAAMFALKGIKTGFFPKLQVGGNYSYQIEDVEFMQGVNMKHDNYTAEATLSQNVYAGSAVRKQKDAAVLQEAIARLGEDLTTDNIVYAADVNYWTVAANESQFYIAQEFVLIVNELDGIVQKRFDEGAISKTDLLMVKTRLKEAELQLSTATMNYRMAMQSLKIMMGTPLEENVVLVDSIQKPVIVPALQPLDVALQRRADYQIATQNLTLAQQQTKIIRSKYLPQFAVGLKESWGTPLINVDGKEKFATTAFAKLSMPVFNWGEKRQYVRQNKAMETSKELEISKMQDQVKQELANAWVKLNETWKRVEIANSTLEIAKENLKLNTFSYNEGKLPILDVLSSQATWLQAYTSVVAANYQYKVAYAEYVKILGGY</sequence>
<keyword evidence="9" id="KW-1185">Reference proteome</keyword>
<comment type="similarity">
    <text evidence="2">Belongs to the outer membrane factor (OMF) (TC 1.B.17) family.</text>
</comment>
<organism evidence="8 9">
    <name type="scientific">Butyricimonas hominis</name>
    <dbReference type="NCBI Taxonomy" id="2763032"/>
    <lineage>
        <taxon>Bacteria</taxon>
        <taxon>Pseudomonadati</taxon>
        <taxon>Bacteroidota</taxon>
        <taxon>Bacteroidia</taxon>
        <taxon>Bacteroidales</taxon>
        <taxon>Odoribacteraceae</taxon>
        <taxon>Butyricimonas</taxon>
    </lineage>
</organism>
<name>A0ABR7CZY4_9BACT</name>
<dbReference type="SUPFAM" id="SSF56954">
    <property type="entry name" value="Outer membrane efflux proteins (OEP)"/>
    <property type="match status" value="1"/>
</dbReference>
<proteinExistence type="inferred from homology"/>
<dbReference type="InterPro" id="IPR051906">
    <property type="entry name" value="TolC-like"/>
</dbReference>
<evidence type="ECO:0000256" key="3">
    <source>
        <dbReference type="ARBA" id="ARBA00022448"/>
    </source>
</evidence>